<dbReference type="AlphaFoldDB" id="A0A1F4W778"/>
<comment type="caution">
    <text evidence="2">The sequence shown here is derived from an EMBL/GenBank/DDBJ whole genome shotgun (WGS) entry which is preliminary data.</text>
</comment>
<dbReference type="Proteomes" id="UP000176492">
    <property type="component" value="Unassembled WGS sequence"/>
</dbReference>
<evidence type="ECO:0000313" key="2">
    <source>
        <dbReference type="EMBL" id="OGC65236.1"/>
    </source>
</evidence>
<sequence length="276" mass="29396">MPTLGIDVGASKVRYVIWEGNQALLDEEVKLPAPGREELGRVFQEISQKIKETKVSTVGVGLPGTVEEEMVTYAPNFPTLLEWDFKPELEKLLNAPVRLFNDAKAFVFAEVQAGAAKGKQNVVGLTLGSGLGGGIVFNGALYLGKGTAGEVGHEIVDLPNRREAEDFASAKFFQKFGKSPDELRQLAEDGDQTAKQAFNEFGKNLGTIIANLVNLLDPEVIVLGGGIAGAYDFFIEETKKAAAGLIVNPNRKNIEIKKAALGNSAGAIGAAILAKI</sequence>
<dbReference type="CDD" id="cd23763">
    <property type="entry name" value="ASKHA_ATPase_ROK"/>
    <property type="match status" value="1"/>
</dbReference>
<dbReference type="PANTHER" id="PTHR18964:SF149">
    <property type="entry name" value="BIFUNCTIONAL UDP-N-ACETYLGLUCOSAMINE 2-EPIMERASE_N-ACETYLMANNOSAMINE KINASE"/>
    <property type="match status" value="1"/>
</dbReference>
<dbReference type="Pfam" id="PF00480">
    <property type="entry name" value="ROK"/>
    <property type="match status" value="1"/>
</dbReference>
<dbReference type="PROSITE" id="PS01125">
    <property type="entry name" value="ROK"/>
    <property type="match status" value="1"/>
</dbReference>
<dbReference type="PANTHER" id="PTHR18964">
    <property type="entry name" value="ROK (REPRESSOR, ORF, KINASE) FAMILY"/>
    <property type="match status" value="1"/>
</dbReference>
<dbReference type="InterPro" id="IPR000600">
    <property type="entry name" value="ROK"/>
</dbReference>
<dbReference type="SUPFAM" id="SSF53067">
    <property type="entry name" value="Actin-like ATPase domain"/>
    <property type="match status" value="1"/>
</dbReference>
<reference evidence="2 3" key="1">
    <citation type="journal article" date="2016" name="Nat. Commun.">
        <title>Thousands of microbial genomes shed light on interconnected biogeochemical processes in an aquifer system.</title>
        <authorList>
            <person name="Anantharaman K."/>
            <person name="Brown C.T."/>
            <person name="Hug L.A."/>
            <person name="Sharon I."/>
            <person name="Castelle C.J."/>
            <person name="Probst A.J."/>
            <person name="Thomas B.C."/>
            <person name="Singh A."/>
            <person name="Wilkins M.J."/>
            <person name="Karaoz U."/>
            <person name="Brodie E.L."/>
            <person name="Williams K.H."/>
            <person name="Hubbard S.S."/>
            <person name="Banfield J.F."/>
        </authorList>
    </citation>
    <scope>NUCLEOTIDE SEQUENCE [LARGE SCALE GENOMIC DNA]</scope>
</reference>
<evidence type="ECO:0000313" key="3">
    <source>
        <dbReference type="Proteomes" id="UP000176492"/>
    </source>
</evidence>
<evidence type="ECO:0008006" key="4">
    <source>
        <dbReference type="Google" id="ProtNLM"/>
    </source>
</evidence>
<dbReference type="InterPro" id="IPR043129">
    <property type="entry name" value="ATPase_NBD"/>
</dbReference>
<organism evidence="2 3">
    <name type="scientific">candidate division WWE3 bacterium RIFCSPLOWO2_02_FULL_53_10</name>
    <dbReference type="NCBI Taxonomy" id="1802629"/>
    <lineage>
        <taxon>Bacteria</taxon>
        <taxon>Katanobacteria</taxon>
    </lineage>
</organism>
<proteinExistence type="inferred from homology"/>
<dbReference type="EMBL" id="MEVM01000155">
    <property type="protein sequence ID" value="OGC65236.1"/>
    <property type="molecule type" value="Genomic_DNA"/>
</dbReference>
<protein>
    <recommendedName>
        <fullName evidence="4">Sugar kinase</fullName>
    </recommendedName>
</protein>
<name>A0A1F4W778_UNCKA</name>
<dbReference type="InterPro" id="IPR049874">
    <property type="entry name" value="ROK_cs"/>
</dbReference>
<gene>
    <name evidence="2" type="ORF">A3J33_03925</name>
</gene>
<evidence type="ECO:0000256" key="1">
    <source>
        <dbReference type="ARBA" id="ARBA00006479"/>
    </source>
</evidence>
<comment type="similarity">
    <text evidence="1">Belongs to the ROK (NagC/XylR) family.</text>
</comment>
<dbReference type="Gene3D" id="3.30.420.40">
    <property type="match status" value="2"/>
</dbReference>
<accession>A0A1F4W778</accession>